<protein>
    <submittedName>
        <fullName evidence="2">Uncharacterized protein</fullName>
    </submittedName>
</protein>
<proteinExistence type="predicted"/>
<dbReference type="RefSeq" id="WP_203947602.1">
    <property type="nucleotide sequence ID" value="NZ_BOOR01000052.1"/>
</dbReference>
<gene>
    <name evidence="2" type="ORF">Pth03_58630</name>
</gene>
<keyword evidence="3" id="KW-1185">Reference proteome</keyword>
<evidence type="ECO:0000313" key="3">
    <source>
        <dbReference type="Proteomes" id="UP000605992"/>
    </source>
</evidence>
<keyword evidence="1" id="KW-0812">Transmembrane</keyword>
<evidence type="ECO:0000256" key="1">
    <source>
        <dbReference type="SAM" id="Phobius"/>
    </source>
</evidence>
<evidence type="ECO:0000313" key="2">
    <source>
        <dbReference type="EMBL" id="GII57474.1"/>
    </source>
</evidence>
<keyword evidence="1" id="KW-0472">Membrane</keyword>
<dbReference type="InterPro" id="IPR038468">
    <property type="entry name" value="MmpS_C"/>
</dbReference>
<name>A0A8J3V485_9ACTN</name>
<feature type="transmembrane region" description="Helical" evidence="1">
    <location>
        <begin position="21"/>
        <end position="47"/>
    </location>
</feature>
<organism evidence="2 3">
    <name type="scientific">Planotetraspora thailandica</name>
    <dbReference type="NCBI Taxonomy" id="487172"/>
    <lineage>
        <taxon>Bacteria</taxon>
        <taxon>Bacillati</taxon>
        <taxon>Actinomycetota</taxon>
        <taxon>Actinomycetes</taxon>
        <taxon>Streptosporangiales</taxon>
        <taxon>Streptosporangiaceae</taxon>
        <taxon>Planotetraspora</taxon>
    </lineage>
</organism>
<comment type="caution">
    <text evidence="2">The sequence shown here is derived from an EMBL/GenBank/DDBJ whole genome shotgun (WGS) entry which is preliminary data.</text>
</comment>
<accession>A0A8J3V485</accession>
<sequence length="368" mass="39592">MDTTRTFSAAGRQTFGRVPAGLRVAGGLLTLLQIFVGAALILGPAIADDAPGQRAGSIAGGKKEGTGGDVEITYLITGDRRTADVSYQTPHGQESKDGAALPFRVTFRFDREDHTHVQVENLSRNGAGNVMCTVLADGVVVRQSSEFGKHAIAICEGFAGLYKPLPGATVPPTTAPSGILPGEARLTKVVAVERYPGTGSPVARRVTDPDAHLSYAELGGAWNNSRRTDPQLDGFSRQQSFDTEPKWEALIASGVVDGDLMDQATGRDRLRVLTSAVQDSRQIYNFDESVRGRDVASQPIKVSGRSGWVIVREMHFDKPGVQAKMDLSAVIVVDTGRVRPSYLWVDLPESHKKLWPDINTMISSLRVA</sequence>
<keyword evidence="1" id="KW-1133">Transmembrane helix</keyword>
<dbReference type="Gene3D" id="2.60.40.2880">
    <property type="entry name" value="MmpS1-5, C-terminal soluble domain"/>
    <property type="match status" value="1"/>
</dbReference>
<dbReference type="AlphaFoldDB" id="A0A8J3V485"/>
<reference evidence="2" key="1">
    <citation type="submission" date="2021-01" db="EMBL/GenBank/DDBJ databases">
        <title>Whole genome shotgun sequence of Planotetraspora thailandica NBRC 104271.</title>
        <authorList>
            <person name="Komaki H."/>
            <person name="Tamura T."/>
        </authorList>
    </citation>
    <scope>NUCLEOTIDE SEQUENCE</scope>
    <source>
        <strain evidence="2">NBRC 104271</strain>
    </source>
</reference>
<dbReference type="EMBL" id="BOOR01000052">
    <property type="protein sequence ID" value="GII57474.1"/>
    <property type="molecule type" value="Genomic_DNA"/>
</dbReference>
<dbReference type="Proteomes" id="UP000605992">
    <property type="component" value="Unassembled WGS sequence"/>
</dbReference>